<organism evidence="3 4">
    <name type="scientific">Brassica carinata</name>
    <name type="common">Ethiopian mustard</name>
    <name type="synonym">Abyssinian cabbage</name>
    <dbReference type="NCBI Taxonomy" id="52824"/>
    <lineage>
        <taxon>Eukaryota</taxon>
        <taxon>Viridiplantae</taxon>
        <taxon>Streptophyta</taxon>
        <taxon>Embryophyta</taxon>
        <taxon>Tracheophyta</taxon>
        <taxon>Spermatophyta</taxon>
        <taxon>Magnoliopsida</taxon>
        <taxon>eudicotyledons</taxon>
        <taxon>Gunneridae</taxon>
        <taxon>Pentapetalae</taxon>
        <taxon>rosids</taxon>
        <taxon>malvids</taxon>
        <taxon>Brassicales</taxon>
        <taxon>Brassicaceae</taxon>
        <taxon>Brassiceae</taxon>
        <taxon>Brassica</taxon>
    </lineage>
</organism>
<gene>
    <name evidence="3" type="ORF">Bca52824_060609</name>
</gene>
<dbReference type="EMBL" id="JAAMPC010000012">
    <property type="protein sequence ID" value="KAG2278054.1"/>
    <property type="molecule type" value="Genomic_DNA"/>
</dbReference>
<sequence>MGENKQLTGKTTESQRVVSGCPVTAILILYGLPRLLTGSIMAHEMMHAYLRLNVKLVWCM</sequence>
<feature type="transmembrane region" description="Helical" evidence="1">
    <location>
        <begin position="17"/>
        <end position="36"/>
    </location>
</feature>
<dbReference type="InterPro" id="IPR045218">
    <property type="entry name" value="DA1-like"/>
</dbReference>
<dbReference type="AlphaFoldDB" id="A0A8X7UGV6"/>
<keyword evidence="1" id="KW-1133">Transmembrane helix</keyword>
<evidence type="ECO:0000256" key="1">
    <source>
        <dbReference type="SAM" id="Phobius"/>
    </source>
</evidence>
<evidence type="ECO:0000313" key="3">
    <source>
        <dbReference type="EMBL" id="KAG2278054.1"/>
    </source>
</evidence>
<evidence type="ECO:0000313" key="4">
    <source>
        <dbReference type="Proteomes" id="UP000886595"/>
    </source>
</evidence>
<dbReference type="GO" id="GO:0043130">
    <property type="term" value="F:ubiquitin binding"/>
    <property type="evidence" value="ECO:0007669"/>
    <property type="project" value="TreeGrafter"/>
</dbReference>
<dbReference type="Proteomes" id="UP000886595">
    <property type="component" value="Unassembled WGS sequence"/>
</dbReference>
<evidence type="ECO:0000259" key="2">
    <source>
        <dbReference type="Pfam" id="PF12315"/>
    </source>
</evidence>
<keyword evidence="1" id="KW-0812">Transmembrane</keyword>
<name>A0A8X7UGV6_BRACI</name>
<dbReference type="Pfam" id="PF12315">
    <property type="entry name" value="DA1-like"/>
    <property type="match status" value="1"/>
</dbReference>
<dbReference type="InterPro" id="IPR022087">
    <property type="entry name" value="DA1-like_dom"/>
</dbReference>
<keyword evidence="1" id="KW-0472">Membrane</keyword>
<accession>A0A8X7UGV6</accession>
<feature type="domain" description="Protein DA1-like" evidence="2">
    <location>
        <begin position="1"/>
        <end position="53"/>
    </location>
</feature>
<dbReference type="OrthoDB" id="1093219at2759"/>
<dbReference type="PANTHER" id="PTHR24209">
    <property type="entry name" value="PROTEIN DA1-RELATED 2"/>
    <property type="match status" value="1"/>
</dbReference>
<keyword evidence="4" id="KW-1185">Reference proteome</keyword>
<reference evidence="3 4" key="1">
    <citation type="submission" date="2020-02" db="EMBL/GenBank/DDBJ databases">
        <authorList>
            <person name="Ma Q."/>
            <person name="Huang Y."/>
            <person name="Song X."/>
            <person name="Pei D."/>
        </authorList>
    </citation>
    <scope>NUCLEOTIDE SEQUENCE [LARGE SCALE GENOMIC DNA]</scope>
    <source>
        <strain evidence="3">Sxm20200214</strain>
        <tissue evidence="3">Leaf</tissue>
    </source>
</reference>
<proteinExistence type="predicted"/>
<comment type="caution">
    <text evidence="3">The sequence shown here is derived from an EMBL/GenBank/DDBJ whole genome shotgun (WGS) entry which is preliminary data.</text>
</comment>
<protein>
    <recommendedName>
        <fullName evidence="2">Protein DA1-like domain-containing protein</fullName>
    </recommendedName>
</protein>
<dbReference type="PANTHER" id="PTHR24209:SF28">
    <property type="entry name" value="PROTEIN DA1-RELATED 4-RELATED"/>
    <property type="match status" value="1"/>
</dbReference>